<dbReference type="PROSITE" id="PS51767">
    <property type="entry name" value="PEPTIDASE_A1"/>
    <property type="match status" value="1"/>
</dbReference>
<dbReference type="PANTHER" id="PTHR47967:SF128">
    <property type="entry name" value="ASPARTIC PROTEINASE CDR1-LIKE"/>
    <property type="match status" value="1"/>
</dbReference>
<evidence type="ECO:0000313" key="11">
    <source>
        <dbReference type="EMBL" id="PKA45987.1"/>
    </source>
</evidence>
<dbReference type="SUPFAM" id="SSF50630">
    <property type="entry name" value="Acid proteases"/>
    <property type="match status" value="1"/>
</dbReference>
<evidence type="ECO:0000256" key="6">
    <source>
        <dbReference type="ARBA" id="ARBA00022750"/>
    </source>
</evidence>
<dbReference type="InterPro" id="IPR032861">
    <property type="entry name" value="TAXi_N"/>
</dbReference>
<evidence type="ECO:0000256" key="5">
    <source>
        <dbReference type="ARBA" id="ARBA00022729"/>
    </source>
</evidence>
<dbReference type="PANTHER" id="PTHR47967">
    <property type="entry name" value="OS07G0603500 PROTEIN-RELATED"/>
    <property type="match status" value="1"/>
</dbReference>
<keyword evidence="7" id="KW-0378">Hydrolase</keyword>
<protein>
    <submittedName>
        <fullName evidence="11">Aspartic proteinase CDR1</fullName>
    </submittedName>
</protein>
<dbReference type="FunFam" id="2.40.70.10:FF:000050">
    <property type="entry name" value="Aspartic proteinase CDR1"/>
    <property type="match status" value="1"/>
</dbReference>
<evidence type="ECO:0000256" key="3">
    <source>
        <dbReference type="ARBA" id="ARBA00022525"/>
    </source>
</evidence>
<dbReference type="Gene3D" id="2.40.70.10">
    <property type="entry name" value="Acid Proteases"/>
    <property type="match status" value="2"/>
</dbReference>
<dbReference type="OrthoDB" id="775830at2759"/>
<keyword evidence="8" id="KW-0325">Glycoprotein</keyword>
<keyword evidence="3" id="KW-0964">Secreted</keyword>
<dbReference type="InterPro" id="IPR001969">
    <property type="entry name" value="Aspartic_peptidase_AS"/>
</dbReference>
<reference evidence="11 12" key="1">
    <citation type="journal article" date="2017" name="Nature">
        <title>The Apostasia genome and the evolution of orchids.</title>
        <authorList>
            <person name="Zhang G.Q."/>
            <person name="Liu K.W."/>
            <person name="Li Z."/>
            <person name="Lohaus R."/>
            <person name="Hsiao Y.Y."/>
            <person name="Niu S.C."/>
            <person name="Wang J.Y."/>
            <person name="Lin Y.C."/>
            <person name="Xu Q."/>
            <person name="Chen L.J."/>
            <person name="Yoshida K."/>
            <person name="Fujiwara S."/>
            <person name="Wang Z.W."/>
            <person name="Zhang Y.Q."/>
            <person name="Mitsuda N."/>
            <person name="Wang M."/>
            <person name="Liu G.H."/>
            <person name="Pecoraro L."/>
            <person name="Huang H.X."/>
            <person name="Xiao X.J."/>
            <person name="Lin M."/>
            <person name="Wu X.Y."/>
            <person name="Wu W.L."/>
            <person name="Chen Y.Y."/>
            <person name="Chang S.B."/>
            <person name="Sakamoto S."/>
            <person name="Ohme-Takagi M."/>
            <person name="Yagi M."/>
            <person name="Zeng S.J."/>
            <person name="Shen C.Y."/>
            <person name="Yeh C.M."/>
            <person name="Luo Y.B."/>
            <person name="Tsai W.C."/>
            <person name="Van de Peer Y."/>
            <person name="Liu Z.J."/>
        </authorList>
    </citation>
    <scope>NUCLEOTIDE SEQUENCE [LARGE SCALE GENOMIC DNA]</scope>
    <source>
        <strain evidence="12">cv. Shenzhen</strain>
        <tissue evidence="11">Stem</tissue>
    </source>
</reference>
<proteinExistence type="inferred from homology"/>
<sequence>MASYALVLAIANLLPFLAFGGGGFSVDLIHRDSPESPLFDPTSTPLSRLRSAVERTRARADYFNIATARAVLLKRPININDVNYDTDHNIQSEIFPNSFEYLMKLYLGTPAEETLAIADTGSDLIWVQCEPCDECYHQKPPLFNPQSSSTYKVVSCNADACSVLPQSGCGSGTLCQYQYVYGDQSYVLGNLATETFSFDSGARSAGRRRVQVPKVMFGCTHESNGTFESAGGGLVGLGGGQLSLITQLGDAIDHKFSYCLPPFDKNSSSRLNFGSMATVSGPGAVSTPIIRGDPETFFFLNLEQISVGDGKNDSVIAVKPRQSTGSITWTQGNIIIDSGTTLTLIDDESLQSLVRKLTKIISLPKVSDPLGVFSLCFDVSGATSSEISNNVPDITFHFSGADVVLKPLNSFVKTEENTLCLAFVSSGEIGGGGNNIFGNIAQQNFNIGYDLRSRKLTIAPADCTNI</sequence>
<dbReference type="STRING" id="1088818.A0A2H9ZRR9"/>
<name>A0A2H9ZRR9_9ASPA</name>
<organism evidence="11 12">
    <name type="scientific">Apostasia shenzhenica</name>
    <dbReference type="NCBI Taxonomy" id="1088818"/>
    <lineage>
        <taxon>Eukaryota</taxon>
        <taxon>Viridiplantae</taxon>
        <taxon>Streptophyta</taxon>
        <taxon>Embryophyta</taxon>
        <taxon>Tracheophyta</taxon>
        <taxon>Spermatophyta</taxon>
        <taxon>Magnoliopsida</taxon>
        <taxon>Liliopsida</taxon>
        <taxon>Asparagales</taxon>
        <taxon>Orchidaceae</taxon>
        <taxon>Apostasioideae</taxon>
        <taxon>Apostasia</taxon>
    </lineage>
</organism>
<feature type="signal peptide" evidence="9">
    <location>
        <begin position="1"/>
        <end position="20"/>
    </location>
</feature>
<gene>
    <name evidence="11" type="primary">CDR1</name>
    <name evidence="11" type="ORF">AXF42_Ash019748</name>
</gene>
<dbReference type="CDD" id="cd05476">
    <property type="entry name" value="pepsin_A_like_plant"/>
    <property type="match status" value="1"/>
</dbReference>
<feature type="chain" id="PRO_5014147136" evidence="9">
    <location>
        <begin position="21"/>
        <end position="466"/>
    </location>
</feature>
<dbReference type="GO" id="GO:0006508">
    <property type="term" value="P:proteolysis"/>
    <property type="evidence" value="ECO:0007669"/>
    <property type="project" value="UniProtKB-KW"/>
</dbReference>
<dbReference type="InterPro" id="IPR051708">
    <property type="entry name" value="Plant_Aspart_Prot_A1"/>
</dbReference>
<evidence type="ECO:0000313" key="12">
    <source>
        <dbReference type="Proteomes" id="UP000236161"/>
    </source>
</evidence>
<accession>A0A2H9ZRR9</accession>
<keyword evidence="4" id="KW-0645">Protease</keyword>
<evidence type="ECO:0000256" key="4">
    <source>
        <dbReference type="ARBA" id="ARBA00022670"/>
    </source>
</evidence>
<dbReference type="InterPro" id="IPR021109">
    <property type="entry name" value="Peptidase_aspartic_dom_sf"/>
</dbReference>
<dbReference type="Pfam" id="PF14541">
    <property type="entry name" value="TAXi_C"/>
    <property type="match status" value="1"/>
</dbReference>
<dbReference type="PROSITE" id="PS00141">
    <property type="entry name" value="ASP_PROTEASE"/>
    <property type="match status" value="2"/>
</dbReference>
<dbReference type="InterPro" id="IPR033121">
    <property type="entry name" value="PEPTIDASE_A1"/>
</dbReference>
<evidence type="ECO:0000256" key="8">
    <source>
        <dbReference type="ARBA" id="ARBA00023180"/>
    </source>
</evidence>
<dbReference type="FunFam" id="2.40.70.10:FF:000016">
    <property type="entry name" value="Probable aspartic protease At2g35615"/>
    <property type="match status" value="1"/>
</dbReference>
<keyword evidence="6" id="KW-0064">Aspartyl protease</keyword>
<dbReference type="EMBL" id="KZ454627">
    <property type="protein sequence ID" value="PKA45987.1"/>
    <property type="molecule type" value="Genomic_DNA"/>
</dbReference>
<evidence type="ECO:0000256" key="7">
    <source>
        <dbReference type="ARBA" id="ARBA00022801"/>
    </source>
</evidence>
<dbReference type="Pfam" id="PF14543">
    <property type="entry name" value="TAXi_N"/>
    <property type="match status" value="1"/>
</dbReference>
<comment type="similarity">
    <text evidence="2">Belongs to the peptidase A1 family.</text>
</comment>
<feature type="domain" description="Peptidase A1" evidence="10">
    <location>
        <begin position="101"/>
        <end position="459"/>
    </location>
</feature>
<evidence type="ECO:0000256" key="1">
    <source>
        <dbReference type="ARBA" id="ARBA00004613"/>
    </source>
</evidence>
<dbReference type="AlphaFoldDB" id="A0A2H9ZRR9"/>
<evidence type="ECO:0000256" key="9">
    <source>
        <dbReference type="SAM" id="SignalP"/>
    </source>
</evidence>
<keyword evidence="12" id="KW-1185">Reference proteome</keyword>
<dbReference type="GO" id="GO:0004190">
    <property type="term" value="F:aspartic-type endopeptidase activity"/>
    <property type="evidence" value="ECO:0007669"/>
    <property type="project" value="UniProtKB-KW"/>
</dbReference>
<dbReference type="InterPro" id="IPR034161">
    <property type="entry name" value="Pepsin-like_plant"/>
</dbReference>
<evidence type="ECO:0000259" key="10">
    <source>
        <dbReference type="PROSITE" id="PS51767"/>
    </source>
</evidence>
<comment type="subcellular location">
    <subcellularLocation>
        <location evidence="1">Secreted</location>
    </subcellularLocation>
</comment>
<dbReference type="InterPro" id="IPR032799">
    <property type="entry name" value="TAXi_C"/>
</dbReference>
<dbReference type="Proteomes" id="UP000236161">
    <property type="component" value="Unassembled WGS sequence"/>
</dbReference>
<dbReference type="GO" id="GO:0005576">
    <property type="term" value="C:extracellular region"/>
    <property type="evidence" value="ECO:0007669"/>
    <property type="project" value="UniProtKB-SubCell"/>
</dbReference>
<evidence type="ECO:0000256" key="2">
    <source>
        <dbReference type="ARBA" id="ARBA00007447"/>
    </source>
</evidence>
<keyword evidence="5 9" id="KW-0732">Signal</keyword>